<dbReference type="EMBL" id="BAAALY010000002">
    <property type="protein sequence ID" value="GAA1532299.1"/>
    <property type="molecule type" value="Genomic_DNA"/>
</dbReference>
<accession>A0ABN2B562</accession>
<evidence type="ECO:0000313" key="2">
    <source>
        <dbReference type="EMBL" id="GAA1532299.1"/>
    </source>
</evidence>
<feature type="domain" description="Microcin J25-processing protein McjB C-terminal" evidence="1">
    <location>
        <begin position="19"/>
        <end position="127"/>
    </location>
</feature>
<sequence>MNLTDDSKDRLRRIRAWSAISLARVMIRLPPETLQSVMVRICRSAARGATSDEASSARELVCRLSRRCASKGCLQRSVATVLLCRSHGHAPDWRTGFSMNPFLAHAWVEADGAPVGEPVAVDGYTVVHRADVRG</sequence>
<gene>
    <name evidence="2" type="ORF">GCM10009691_05070</name>
</gene>
<dbReference type="InterPro" id="IPR032708">
    <property type="entry name" value="McjB_C"/>
</dbReference>
<comment type="caution">
    <text evidence="2">The sequence shown here is derived from an EMBL/GenBank/DDBJ whole genome shotgun (WGS) entry which is preliminary data.</text>
</comment>
<dbReference type="Pfam" id="PF13471">
    <property type="entry name" value="Transglut_core3"/>
    <property type="match status" value="1"/>
</dbReference>
<dbReference type="RefSeq" id="WP_346035187.1">
    <property type="nucleotide sequence ID" value="NZ_BAAALY010000002.1"/>
</dbReference>
<keyword evidence="3" id="KW-1185">Reference proteome</keyword>
<dbReference type="Proteomes" id="UP001501791">
    <property type="component" value="Unassembled WGS sequence"/>
</dbReference>
<reference evidence="2 3" key="1">
    <citation type="journal article" date="2019" name="Int. J. Syst. Evol. Microbiol.">
        <title>The Global Catalogue of Microorganisms (GCM) 10K type strain sequencing project: providing services to taxonomists for standard genome sequencing and annotation.</title>
        <authorList>
            <consortium name="The Broad Institute Genomics Platform"/>
            <consortium name="The Broad Institute Genome Sequencing Center for Infectious Disease"/>
            <person name="Wu L."/>
            <person name="Ma J."/>
        </authorList>
    </citation>
    <scope>NUCLEOTIDE SEQUENCE [LARGE SCALE GENOMIC DNA]</scope>
    <source>
        <strain evidence="2 3">JCM 13319</strain>
    </source>
</reference>
<evidence type="ECO:0000313" key="3">
    <source>
        <dbReference type="Proteomes" id="UP001501791"/>
    </source>
</evidence>
<dbReference type="InterPro" id="IPR053521">
    <property type="entry name" value="McjB-like"/>
</dbReference>
<dbReference type="NCBIfam" id="NF033537">
    <property type="entry name" value="lasso_biosyn_B2"/>
    <property type="match status" value="1"/>
</dbReference>
<name>A0ABN2B562_9MICO</name>
<protein>
    <recommendedName>
        <fullName evidence="1">Microcin J25-processing protein McjB C-terminal domain-containing protein</fullName>
    </recommendedName>
</protein>
<organism evidence="2 3">
    <name type="scientific">Brevibacterium picturae</name>
    <dbReference type="NCBI Taxonomy" id="260553"/>
    <lineage>
        <taxon>Bacteria</taxon>
        <taxon>Bacillati</taxon>
        <taxon>Actinomycetota</taxon>
        <taxon>Actinomycetes</taxon>
        <taxon>Micrococcales</taxon>
        <taxon>Brevibacteriaceae</taxon>
        <taxon>Brevibacterium</taxon>
    </lineage>
</organism>
<proteinExistence type="predicted"/>
<evidence type="ECO:0000259" key="1">
    <source>
        <dbReference type="Pfam" id="PF13471"/>
    </source>
</evidence>